<dbReference type="Gene3D" id="6.10.110.10">
    <property type="match status" value="1"/>
</dbReference>
<protein>
    <submittedName>
        <fullName evidence="7">Uncharacterized protein</fullName>
    </submittedName>
</protein>
<accession>A0A1J8QIQ7</accession>
<dbReference type="GO" id="GO:0016020">
    <property type="term" value="C:membrane"/>
    <property type="evidence" value="ECO:0007669"/>
    <property type="project" value="UniProtKB-SubCell"/>
</dbReference>
<evidence type="ECO:0000256" key="1">
    <source>
        <dbReference type="ARBA" id="ARBA00004141"/>
    </source>
</evidence>
<evidence type="ECO:0000256" key="6">
    <source>
        <dbReference type="SAM" id="Phobius"/>
    </source>
</evidence>
<evidence type="ECO:0000313" key="8">
    <source>
        <dbReference type="Proteomes" id="UP000183567"/>
    </source>
</evidence>
<evidence type="ECO:0000256" key="3">
    <source>
        <dbReference type="ARBA" id="ARBA00022692"/>
    </source>
</evidence>
<evidence type="ECO:0000256" key="2">
    <source>
        <dbReference type="ARBA" id="ARBA00007262"/>
    </source>
</evidence>
<evidence type="ECO:0000313" key="7">
    <source>
        <dbReference type="EMBL" id="OJA13489.1"/>
    </source>
</evidence>
<dbReference type="Pfam" id="PF06140">
    <property type="entry name" value="Ifi-6-16"/>
    <property type="match status" value="1"/>
</dbReference>
<feature type="transmembrane region" description="Helical" evidence="6">
    <location>
        <begin position="41"/>
        <end position="64"/>
    </location>
</feature>
<dbReference type="InterPro" id="IPR009311">
    <property type="entry name" value="IFI6/IFI27-like"/>
</dbReference>
<proteinExistence type="inferred from homology"/>
<evidence type="ECO:0000256" key="4">
    <source>
        <dbReference type="ARBA" id="ARBA00022989"/>
    </source>
</evidence>
<keyword evidence="8" id="KW-1185">Reference proteome</keyword>
<comment type="similarity">
    <text evidence="2">Belongs to the IFI6/IFI27 family.</text>
</comment>
<keyword evidence="4 6" id="KW-1133">Transmembrane helix</keyword>
<comment type="caution">
    <text evidence="7">The sequence shown here is derived from an EMBL/GenBank/DDBJ whole genome shotgun (WGS) entry which is preliminary data.</text>
</comment>
<dbReference type="AlphaFoldDB" id="A0A1J8QIQ7"/>
<reference evidence="7 8" key="1">
    <citation type="submission" date="2016-03" db="EMBL/GenBank/DDBJ databases">
        <title>Comparative genomics of the ectomycorrhizal sister species Rhizopogon vinicolor and Rhizopogon vesiculosus (Basidiomycota: Boletales) reveals a divergence of the mating type B locus.</title>
        <authorList>
            <person name="Mujic A.B."/>
            <person name="Kuo A."/>
            <person name="Tritt A."/>
            <person name="Lipzen A."/>
            <person name="Chen C."/>
            <person name="Johnson J."/>
            <person name="Sharma A."/>
            <person name="Barry K."/>
            <person name="Grigoriev I.V."/>
            <person name="Spatafora J.W."/>
        </authorList>
    </citation>
    <scope>NUCLEOTIDE SEQUENCE [LARGE SCALE GENOMIC DNA]</scope>
    <source>
        <strain evidence="7 8">AM-OR11-056</strain>
    </source>
</reference>
<keyword evidence="3 6" id="KW-0812">Transmembrane</keyword>
<dbReference type="Proteomes" id="UP000183567">
    <property type="component" value="Unassembled WGS sequence"/>
</dbReference>
<dbReference type="EMBL" id="LVVM01004144">
    <property type="protein sequence ID" value="OJA13489.1"/>
    <property type="molecule type" value="Genomic_DNA"/>
</dbReference>
<gene>
    <name evidence="7" type="ORF">AZE42_08415</name>
</gene>
<dbReference type="InterPro" id="IPR038213">
    <property type="entry name" value="IFI6/IFI27-like_sf"/>
</dbReference>
<feature type="transmembrane region" description="Helical" evidence="6">
    <location>
        <begin position="12"/>
        <end position="29"/>
    </location>
</feature>
<comment type="subcellular location">
    <subcellularLocation>
        <location evidence="1">Membrane</location>
        <topology evidence="1">Multi-pass membrane protein</topology>
    </subcellularLocation>
</comment>
<dbReference type="OrthoDB" id="440424at2759"/>
<organism evidence="7 8">
    <name type="scientific">Rhizopogon vesiculosus</name>
    <dbReference type="NCBI Taxonomy" id="180088"/>
    <lineage>
        <taxon>Eukaryota</taxon>
        <taxon>Fungi</taxon>
        <taxon>Dikarya</taxon>
        <taxon>Basidiomycota</taxon>
        <taxon>Agaricomycotina</taxon>
        <taxon>Agaricomycetes</taxon>
        <taxon>Agaricomycetidae</taxon>
        <taxon>Boletales</taxon>
        <taxon>Suillineae</taxon>
        <taxon>Rhizopogonaceae</taxon>
        <taxon>Rhizopogon</taxon>
    </lineage>
</organism>
<evidence type="ECO:0000256" key="5">
    <source>
        <dbReference type="ARBA" id="ARBA00023136"/>
    </source>
</evidence>
<keyword evidence="5 6" id="KW-0472">Membrane</keyword>
<sequence length="106" mass="11916">MILQIIQITSQLIIATVLLICHLILWPFQMTLQLIKVTVLLILWPFRIILSLIQYILNFILNVLGFTKQGVARDSSASRYQSIRYGGSVPQGSTFSKFQSYGANGA</sequence>
<name>A0A1J8QIQ7_9AGAM</name>